<evidence type="ECO:0000313" key="4">
    <source>
        <dbReference type="Proteomes" id="UP001196870"/>
    </source>
</evidence>
<evidence type="ECO:0000313" key="3">
    <source>
        <dbReference type="EMBL" id="MBR0663513.1"/>
    </source>
</evidence>
<evidence type="ECO:0000256" key="1">
    <source>
        <dbReference type="ARBA" id="ARBA00006484"/>
    </source>
</evidence>
<dbReference type="InterPro" id="IPR057326">
    <property type="entry name" value="KR_dom"/>
</dbReference>
<dbReference type="CDD" id="cd05233">
    <property type="entry name" value="SDR_c"/>
    <property type="match status" value="1"/>
</dbReference>
<dbReference type="PRINTS" id="PR00080">
    <property type="entry name" value="SDRFAMILY"/>
</dbReference>
<dbReference type="SMART" id="SM00822">
    <property type="entry name" value="PKS_KR"/>
    <property type="match status" value="1"/>
</dbReference>
<comment type="caution">
    <text evidence="3">The sequence shown here is derived from an EMBL/GenBank/DDBJ whole genome shotgun (WGS) entry which is preliminary data.</text>
</comment>
<dbReference type="InterPro" id="IPR002347">
    <property type="entry name" value="SDR_fam"/>
</dbReference>
<accession>A0ABS5ETA0</accession>
<proteinExistence type="inferred from homology"/>
<dbReference type="RefSeq" id="WP_211851096.1">
    <property type="nucleotide sequence ID" value="NZ_JAAGBB010000003.1"/>
</dbReference>
<dbReference type="EMBL" id="JAAGBB010000003">
    <property type="protein sequence ID" value="MBR0663513.1"/>
    <property type="molecule type" value="Genomic_DNA"/>
</dbReference>
<evidence type="ECO:0000259" key="2">
    <source>
        <dbReference type="SMART" id="SM00822"/>
    </source>
</evidence>
<dbReference type="Gene3D" id="3.40.50.720">
    <property type="entry name" value="NAD(P)-binding Rossmann-like Domain"/>
    <property type="match status" value="1"/>
</dbReference>
<dbReference type="Pfam" id="PF13561">
    <property type="entry name" value="adh_short_C2"/>
    <property type="match status" value="1"/>
</dbReference>
<name>A0ABS5ETA0_9PROT</name>
<keyword evidence="4" id="KW-1185">Reference proteome</keyword>
<dbReference type="Proteomes" id="UP001196870">
    <property type="component" value="Unassembled WGS sequence"/>
</dbReference>
<dbReference type="PANTHER" id="PTHR42760:SF40">
    <property type="entry name" value="3-OXOACYL-[ACYL-CARRIER-PROTEIN] REDUCTASE, CHLOROPLASTIC"/>
    <property type="match status" value="1"/>
</dbReference>
<organism evidence="3 4">
    <name type="scientific">Plastoroseomonas hellenica</name>
    <dbReference type="NCBI Taxonomy" id="2687306"/>
    <lineage>
        <taxon>Bacteria</taxon>
        <taxon>Pseudomonadati</taxon>
        <taxon>Pseudomonadota</taxon>
        <taxon>Alphaproteobacteria</taxon>
        <taxon>Acetobacterales</taxon>
        <taxon>Acetobacteraceae</taxon>
        <taxon>Plastoroseomonas</taxon>
    </lineage>
</organism>
<dbReference type="InterPro" id="IPR036291">
    <property type="entry name" value="NAD(P)-bd_dom_sf"/>
</dbReference>
<gene>
    <name evidence="3" type="ORF">GXW71_03995</name>
</gene>
<sequence>MTRKVLMITGAGRGIGAATARLAAARGYDLLLTWRGNEAAAQASAATCEAAGAAVELVRADAADEVEMLAAFAALDARFGRIDGLVANAGITGPMCRLMDSSLADWDAVFRLNVLGLYLALREAAKRMSTARGGQGGAIVALSSRAAELGSPGEFIHYAASKGAVDSITIGFAKEVAAEGIRVNAVSPGLIDTEIHATAGAPDRVQRFGPMIPMGRGGTAEEVAETILFLLSDAASYITGARLPVGGGR</sequence>
<feature type="domain" description="Ketoreductase" evidence="2">
    <location>
        <begin position="4"/>
        <end position="194"/>
    </location>
</feature>
<protein>
    <submittedName>
        <fullName evidence="3">SDR family oxidoreductase</fullName>
    </submittedName>
</protein>
<reference evidence="4" key="1">
    <citation type="journal article" date="2021" name="Syst. Appl. Microbiol.">
        <title>Roseomonas hellenica sp. nov., isolated from roots of wild-growing Alkanna tinctoria.</title>
        <authorList>
            <person name="Rat A."/>
            <person name="Naranjo H.D."/>
            <person name="Lebbe L."/>
            <person name="Cnockaert M."/>
            <person name="Krigas N."/>
            <person name="Grigoriadou K."/>
            <person name="Maloupa E."/>
            <person name="Willems A."/>
        </authorList>
    </citation>
    <scope>NUCLEOTIDE SEQUENCE [LARGE SCALE GENOMIC DNA]</scope>
    <source>
        <strain evidence="4">LMG 31523</strain>
    </source>
</reference>
<comment type="similarity">
    <text evidence="1">Belongs to the short-chain dehydrogenases/reductases (SDR) family.</text>
</comment>
<dbReference type="PRINTS" id="PR00081">
    <property type="entry name" value="GDHRDH"/>
</dbReference>
<dbReference type="PANTHER" id="PTHR42760">
    <property type="entry name" value="SHORT-CHAIN DEHYDROGENASES/REDUCTASES FAMILY MEMBER"/>
    <property type="match status" value="1"/>
</dbReference>
<dbReference type="SUPFAM" id="SSF51735">
    <property type="entry name" value="NAD(P)-binding Rossmann-fold domains"/>
    <property type="match status" value="1"/>
</dbReference>